<dbReference type="GO" id="GO:0003824">
    <property type="term" value="F:catalytic activity"/>
    <property type="evidence" value="ECO:0007669"/>
    <property type="project" value="InterPro"/>
</dbReference>
<dbReference type="InterPro" id="IPR011037">
    <property type="entry name" value="Pyrv_Knase-like_insert_dom_sf"/>
</dbReference>
<dbReference type="PANTHER" id="PTHR30212:SF2">
    <property type="entry name" value="PROTEIN YIIM"/>
    <property type="match status" value="1"/>
</dbReference>
<dbReference type="Gene3D" id="2.40.33.20">
    <property type="entry name" value="PK beta-barrel domain-like"/>
    <property type="match status" value="1"/>
</dbReference>
<dbReference type="SUPFAM" id="SSF50800">
    <property type="entry name" value="PK beta-barrel domain-like"/>
    <property type="match status" value="1"/>
</dbReference>
<dbReference type="AlphaFoldDB" id="A0A765T6W7"/>
<gene>
    <name evidence="1" type="ORF">GGB84_002857</name>
</gene>
<reference evidence="1" key="1">
    <citation type="journal article" date="2018" name="Genome Biol.">
        <title>SKESA: strategic k-mer extension for scrupulous assemblies.</title>
        <authorList>
            <person name="Souvorov A."/>
            <person name="Agarwala R."/>
            <person name="Lipman D.J."/>
        </authorList>
    </citation>
    <scope>NUCLEOTIDE SEQUENCE [LARGE SCALE GENOMIC DNA]</scope>
    <source>
        <strain evidence="1">1839</strain>
    </source>
</reference>
<comment type="caution">
    <text evidence="1">The sequence shown here is derived from an EMBL/GenBank/DDBJ whole genome shotgun (WGS) entry which is preliminary data.</text>
</comment>
<evidence type="ECO:0000313" key="1">
    <source>
        <dbReference type="EMBL" id="HAG5771171.1"/>
    </source>
</evidence>
<sequence>MLPDFQVTLQTLLGNQLQADGSQRKVVLTGRVYLTPHGLQAENGISENFKDPDCALMHYALEHYVFWRTHYPALAEQLRRPGLFGENFSTLGMTEENVCPGDVFRLGSAEIQVSWGRVACATMAGRLQDERAPEIMHQQSRNGWFYRVLTPGETASGDKFILLDRPVKSWPLTRLQRIIFSDEGTTEELTAVADMPFLAQVWRDQAKSRLQTTTV</sequence>
<dbReference type="GO" id="GO:0030151">
    <property type="term" value="F:molybdenum ion binding"/>
    <property type="evidence" value="ECO:0007669"/>
    <property type="project" value="InterPro"/>
</dbReference>
<dbReference type="Pfam" id="PF03473">
    <property type="entry name" value="MOSC"/>
    <property type="match status" value="1"/>
</dbReference>
<dbReference type="PROSITE" id="PS51340">
    <property type="entry name" value="MOSC"/>
    <property type="match status" value="1"/>
</dbReference>
<name>A0A765T6W7_ECOLX</name>
<dbReference type="InterPro" id="IPR052353">
    <property type="entry name" value="Benzoxazolinone_Detox_Enz"/>
</dbReference>
<dbReference type="PANTHER" id="PTHR30212">
    <property type="entry name" value="PROTEIN YIIM"/>
    <property type="match status" value="1"/>
</dbReference>
<organism evidence="1">
    <name type="scientific">Escherichia coli</name>
    <dbReference type="NCBI Taxonomy" id="562"/>
    <lineage>
        <taxon>Bacteria</taxon>
        <taxon>Pseudomonadati</taxon>
        <taxon>Pseudomonadota</taxon>
        <taxon>Gammaproteobacteria</taxon>
        <taxon>Enterobacterales</taxon>
        <taxon>Enterobacteriaceae</taxon>
        <taxon>Escherichia</taxon>
    </lineage>
</organism>
<dbReference type="EMBL" id="DAAYTU010000016">
    <property type="protein sequence ID" value="HAG5771171.1"/>
    <property type="molecule type" value="Genomic_DNA"/>
</dbReference>
<reference evidence="1" key="2">
    <citation type="submission" date="2020-02" db="EMBL/GenBank/DDBJ databases">
        <authorList>
            <consortium name="NCBI Pathogen Detection Project"/>
        </authorList>
    </citation>
    <scope>NUCLEOTIDE SEQUENCE</scope>
    <source>
        <strain evidence="1">1839</strain>
    </source>
</reference>
<dbReference type="Pfam" id="PF03475">
    <property type="entry name" value="YiiM_3-alpha"/>
    <property type="match status" value="1"/>
</dbReference>
<accession>A0A765T6W7</accession>
<proteinExistence type="predicted"/>
<protein>
    <submittedName>
        <fullName evidence="1">MOSC domain-containing protein</fullName>
    </submittedName>
</protein>
<dbReference type="InterPro" id="IPR005163">
    <property type="entry name" value="Tri_helical_YiiM-like"/>
</dbReference>
<dbReference type="InterPro" id="IPR005302">
    <property type="entry name" value="MoCF_Sase_C"/>
</dbReference>
<dbReference type="GO" id="GO:0030170">
    <property type="term" value="F:pyridoxal phosphate binding"/>
    <property type="evidence" value="ECO:0007669"/>
    <property type="project" value="InterPro"/>
</dbReference>